<evidence type="ECO:0000313" key="2">
    <source>
        <dbReference type="Proteomes" id="UP000011713"/>
    </source>
</evidence>
<name>M4B4U7_HYAAE</name>
<dbReference type="AlphaFoldDB" id="M4B4U7"/>
<evidence type="ECO:0000313" key="1">
    <source>
        <dbReference type="EnsemblProtists" id="HpaP801297"/>
    </source>
</evidence>
<reference evidence="2" key="1">
    <citation type="journal article" date="2010" name="Science">
        <title>Signatures of adaptation to obligate biotrophy in the Hyaloperonospora arabidopsidis genome.</title>
        <authorList>
            <person name="Baxter L."/>
            <person name="Tripathy S."/>
            <person name="Ishaque N."/>
            <person name="Boot N."/>
            <person name="Cabral A."/>
            <person name="Kemen E."/>
            <person name="Thines M."/>
            <person name="Ah-Fong A."/>
            <person name="Anderson R."/>
            <person name="Badejoko W."/>
            <person name="Bittner-Eddy P."/>
            <person name="Boore J.L."/>
            <person name="Chibucos M.C."/>
            <person name="Coates M."/>
            <person name="Dehal P."/>
            <person name="Delehaunty K."/>
            <person name="Dong S."/>
            <person name="Downton P."/>
            <person name="Dumas B."/>
            <person name="Fabro G."/>
            <person name="Fronick C."/>
            <person name="Fuerstenberg S.I."/>
            <person name="Fulton L."/>
            <person name="Gaulin E."/>
            <person name="Govers F."/>
            <person name="Hughes L."/>
            <person name="Humphray S."/>
            <person name="Jiang R.H."/>
            <person name="Judelson H."/>
            <person name="Kamoun S."/>
            <person name="Kyung K."/>
            <person name="Meijer H."/>
            <person name="Minx P."/>
            <person name="Morris P."/>
            <person name="Nelson J."/>
            <person name="Phuntumart V."/>
            <person name="Qutob D."/>
            <person name="Rehmany A."/>
            <person name="Rougon-Cardoso A."/>
            <person name="Ryden P."/>
            <person name="Torto-Alalibo T."/>
            <person name="Studholme D."/>
            <person name="Wang Y."/>
            <person name="Win J."/>
            <person name="Wood J."/>
            <person name="Clifton S.W."/>
            <person name="Rogers J."/>
            <person name="Van den Ackerveken G."/>
            <person name="Jones J.D."/>
            <person name="McDowell J.M."/>
            <person name="Beynon J."/>
            <person name="Tyler B.M."/>
        </authorList>
    </citation>
    <scope>NUCLEOTIDE SEQUENCE [LARGE SCALE GENOMIC DNA]</scope>
    <source>
        <strain evidence="2">Emoy2</strain>
    </source>
</reference>
<dbReference type="InParanoid" id="M4B4U7"/>
<reference evidence="1" key="2">
    <citation type="submission" date="2015-06" db="UniProtKB">
        <authorList>
            <consortium name="EnsemblProtists"/>
        </authorList>
    </citation>
    <scope>IDENTIFICATION</scope>
    <source>
        <strain evidence="1">Emoy2</strain>
    </source>
</reference>
<sequence length="169" mass="19092">MRFRFGSGTTGPRRAGATLLARGGVLAAQSASRSDFAKVPMGLAGFSLPTSRSWLWTWKLNVQLEFTLLRRHGVVFYAHPRHHMFSWVVADNVANGSIRMNIFRLAFGLHKRQLAGALKPLIERLGTAVSTDSWQRAAAHQRPSQFWDHAHGVTEYQVWTRYRVAYQAT</sequence>
<dbReference type="EMBL" id="JH598325">
    <property type="status" value="NOT_ANNOTATED_CDS"/>
    <property type="molecule type" value="Genomic_DNA"/>
</dbReference>
<protein>
    <recommendedName>
        <fullName evidence="3">RxLR effector candidate protein</fullName>
    </recommendedName>
</protein>
<accession>M4B4U7</accession>
<dbReference type="Proteomes" id="UP000011713">
    <property type="component" value="Unassembled WGS sequence"/>
</dbReference>
<evidence type="ECO:0008006" key="3">
    <source>
        <dbReference type="Google" id="ProtNLM"/>
    </source>
</evidence>
<dbReference type="VEuPathDB" id="FungiDB:HpaG801297"/>
<dbReference type="HOGENOM" id="CLU_1581521_0_0_1"/>
<dbReference type="EnsemblProtists" id="HpaT801297">
    <property type="protein sequence ID" value="HpaP801297"/>
    <property type="gene ID" value="HpaG801297"/>
</dbReference>
<proteinExistence type="predicted"/>
<organism evidence="1 2">
    <name type="scientific">Hyaloperonospora arabidopsidis (strain Emoy2)</name>
    <name type="common">Downy mildew agent</name>
    <name type="synonym">Peronospora arabidopsidis</name>
    <dbReference type="NCBI Taxonomy" id="559515"/>
    <lineage>
        <taxon>Eukaryota</taxon>
        <taxon>Sar</taxon>
        <taxon>Stramenopiles</taxon>
        <taxon>Oomycota</taxon>
        <taxon>Peronosporomycetes</taxon>
        <taxon>Peronosporales</taxon>
        <taxon>Peronosporaceae</taxon>
        <taxon>Hyaloperonospora</taxon>
    </lineage>
</organism>
<keyword evidence="2" id="KW-1185">Reference proteome</keyword>